<proteinExistence type="predicted"/>
<dbReference type="WBParaSite" id="Hba_09051">
    <property type="protein sequence ID" value="Hba_09051"/>
    <property type="gene ID" value="Hba_09051"/>
</dbReference>
<evidence type="ECO:0000313" key="2">
    <source>
        <dbReference type="WBParaSite" id="Hba_09051"/>
    </source>
</evidence>
<evidence type="ECO:0000313" key="1">
    <source>
        <dbReference type="Proteomes" id="UP000095283"/>
    </source>
</evidence>
<accession>A0A1I7WV25</accession>
<organism evidence="1 2">
    <name type="scientific">Heterorhabditis bacteriophora</name>
    <name type="common">Entomopathogenic nematode worm</name>
    <dbReference type="NCBI Taxonomy" id="37862"/>
    <lineage>
        <taxon>Eukaryota</taxon>
        <taxon>Metazoa</taxon>
        <taxon>Ecdysozoa</taxon>
        <taxon>Nematoda</taxon>
        <taxon>Chromadorea</taxon>
        <taxon>Rhabditida</taxon>
        <taxon>Rhabditina</taxon>
        <taxon>Rhabditomorpha</taxon>
        <taxon>Strongyloidea</taxon>
        <taxon>Heterorhabditidae</taxon>
        <taxon>Heterorhabditis</taxon>
    </lineage>
</organism>
<reference evidence="2" key="1">
    <citation type="submission" date="2016-11" db="UniProtKB">
        <authorList>
            <consortium name="WormBaseParasite"/>
        </authorList>
    </citation>
    <scope>IDENTIFICATION</scope>
</reference>
<protein>
    <submittedName>
        <fullName evidence="2">Rhs family protein</fullName>
    </submittedName>
</protein>
<dbReference type="AlphaFoldDB" id="A0A1I7WV25"/>
<dbReference type="Proteomes" id="UP000095283">
    <property type="component" value="Unplaced"/>
</dbReference>
<keyword evidence="1" id="KW-1185">Reference proteome</keyword>
<name>A0A1I7WV25_HETBA</name>
<sequence>MKYHEKHIWTKQIESEQETHYTYASRGRYISANGREVGEENEKKEKLTNIQQKKNRNVQRDGMRRCV</sequence>